<feature type="transmembrane region" description="Helical" evidence="2">
    <location>
        <begin position="32"/>
        <end position="52"/>
    </location>
</feature>
<gene>
    <name evidence="3" type="ORF">Celaphus_00014282</name>
</gene>
<feature type="region of interest" description="Disordered" evidence="1">
    <location>
        <begin position="90"/>
        <end position="119"/>
    </location>
</feature>
<keyword evidence="4" id="KW-1185">Reference proteome</keyword>
<dbReference type="OrthoDB" id="297496at2759"/>
<dbReference type="EMBL" id="MKHE01000007">
    <property type="protein sequence ID" value="OWK13083.1"/>
    <property type="molecule type" value="Genomic_DNA"/>
</dbReference>
<evidence type="ECO:0000313" key="3">
    <source>
        <dbReference type="EMBL" id="OWK13083.1"/>
    </source>
</evidence>
<feature type="region of interest" description="Disordered" evidence="1">
    <location>
        <begin position="175"/>
        <end position="221"/>
    </location>
</feature>
<proteinExistence type="predicted"/>
<keyword evidence="2" id="KW-1133">Transmembrane helix</keyword>
<evidence type="ECO:0000313" key="4">
    <source>
        <dbReference type="Proteomes" id="UP000242450"/>
    </source>
</evidence>
<comment type="caution">
    <text evidence="3">The sequence shown here is derived from an EMBL/GenBank/DDBJ whole genome shotgun (WGS) entry which is preliminary data.</text>
</comment>
<keyword evidence="2" id="KW-0812">Transmembrane</keyword>
<sequence length="221" mass="24141">MAPDSGLSASPAKWDASERGVRGCAGRVPSTLLLLLTYLTYLVLGTCVFWVLESPAAHDSSRRFQHEKWALLRNFTCLDGPALDSLIRVRGESGRPGRGGAGAAERTGTERKGTARLRSGHRQEHFSEIKWKARTRGRLGARLAGWRPESWAGWTPMQRARLGREKCAARRPDPRVLGERGLSPPCLGSCVAQASKSQGDRDRGRADGVQGWWGPTGSGQR</sequence>
<evidence type="ECO:0000256" key="2">
    <source>
        <dbReference type="SAM" id="Phobius"/>
    </source>
</evidence>
<dbReference type="Gene3D" id="1.10.287.70">
    <property type="match status" value="1"/>
</dbReference>
<keyword evidence="2" id="KW-0472">Membrane</keyword>
<dbReference type="AlphaFoldDB" id="A0A212D4E4"/>
<reference evidence="3 4" key="1">
    <citation type="journal article" date="2018" name="Mol. Genet. Genomics">
        <title>The red deer Cervus elaphus genome CerEla1.0: sequencing, annotating, genes, and chromosomes.</title>
        <authorList>
            <person name="Bana N.A."/>
            <person name="Nyiri A."/>
            <person name="Nagy J."/>
            <person name="Frank K."/>
            <person name="Nagy T."/>
            <person name="Steger V."/>
            <person name="Schiller M."/>
            <person name="Lakatos P."/>
            <person name="Sugar L."/>
            <person name="Horn P."/>
            <person name="Barta E."/>
            <person name="Orosz L."/>
        </authorList>
    </citation>
    <scope>NUCLEOTIDE SEQUENCE [LARGE SCALE GENOMIC DNA]</scope>
    <source>
        <strain evidence="3">Hungarian</strain>
    </source>
</reference>
<name>A0A212D4E4_CEREH</name>
<evidence type="ECO:0000256" key="1">
    <source>
        <dbReference type="SAM" id="MobiDB-lite"/>
    </source>
</evidence>
<dbReference type="Proteomes" id="UP000242450">
    <property type="component" value="Chromosome 7"/>
</dbReference>
<protein>
    <submittedName>
        <fullName evidence="3">KCNK17</fullName>
    </submittedName>
</protein>
<accession>A0A212D4E4</accession>
<organism evidence="3 4">
    <name type="scientific">Cervus elaphus hippelaphus</name>
    <name type="common">European red deer</name>
    <dbReference type="NCBI Taxonomy" id="46360"/>
    <lineage>
        <taxon>Eukaryota</taxon>
        <taxon>Metazoa</taxon>
        <taxon>Chordata</taxon>
        <taxon>Craniata</taxon>
        <taxon>Vertebrata</taxon>
        <taxon>Euteleostomi</taxon>
        <taxon>Mammalia</taxon>
        <taxon>Eutheria</taxon>
        <taxon>Laurasiatheria</taxon>
        <taxon>Artiodactyla</taxon>
        <taxon>Ruminantia</taxon>
        <taxon>Pecora</taxon>
        <taxon>Cervidae</taxon>
        <taxon>Cervinae</taxon>
        <taxon>Cervus</taxon>
    </lineage>
</organism>